<dbReference type="Pfam" id="PF00094">
    <property type="entry name" value="VWD"/>
    <property type="match status" value="2"/>
</dbReference>
<dbReference type="GeneTree" id="ENSGT00940000156076"/>
<keyword evidence="3" id="KW-0325">Glycoprotein</keyword>
<dbReference type="Ensembl" id="ENSGACT00000032786.1">
    <property type="protein sequence ID" value="ENSGACP00000048328.1"/>
    <property type="gene ID" value="ENSGACG00000014109.2"/>
</dbReference>
<sequence length="709" mass="77972">MFDYIAYNVCTTWGQYHWKTFDGNYFQLASSCNHVMAYQCKNHEDFNIQMRRKTVNNVSTISNITMVLEGIVVRLSKSSVTVNDKAVSLPYVLLGVAVMGTSSAITVEAKLGIKLIWNLDDSLDIEMDKKYQNQTCGLCGNFDGIPNDFMKQGKVPLQHYAEINKVDNPTESCKEPALNSVLSCGNKQYCDQIFSGASFSSCQNLLDVKSFSKACMADLCNNHTDLCQTISEYSRQCVHAGGKPAQWRNATFCYMKCPYNMEYVEHGSSCADSCSTPHASETCHSHDNAGCHCPSGTVLDDISNTGCVALDQCPCLHNGKVYQSGKSYSYSCRSWCTEENCPGMCSVEGGAHINTFDGKAYTFHGDCSYVLAKESDGFLYTVLGELVKCSLDDRMTCLRAVTLIQNKKQKNKCNKLLFILILIIKIYIYIHALKLRGFHFFHCLLPPAAEVSAFKPSSFYITITLKLGIHVMVQLSPVMQVFISADTSLKGNISGLCGNFNNIMSDDFRVISGLVEGTAAAFANSWKTKASCPDITTRFGNPCQQSITKESYAQYWCSKLTDPKGVFAPCHSVISPSMYNDNCMYDSCSCEKMEDCMCAAVSSYVYACSAAGIHISGWRKTICGTFSASCPAGAVYEYNMTCCGRTCRSLSQHDYSCQTSFPSVDGCGCAEGTYMNEAGNCVPEGSCPCYDKDTIIPPGQTISKDGSTW</sequence>
<dbReference type="GO" id="GO:0005615">
    <property type="term" value="C:extracellular space"/>
    <property type="evidence" value="ECO:0007669"/>
    <property type="project" value="TreeGrafter"/>
</dbReference>
<dbReference type="PANTHER" id="PTHR11339">
    <property type="entry name" value="EXTRACELLULAR MATRIX GLYCOPROTEIN RELATED"/>
    <property type="match status" value="1"/>
</dbReference>
<keyword evidence="4" id="KW-0472">Membrane</keyword>
<dbReference type="PROSITE" id="PS51233">
    <property type="entry name" value="VWFD"/>
    <property type="match status" value="2"/>
</dbReference>
<keyword evidence="2" id="KW-1015">Disulfide bond</keyword>
<evidence type="ECO:0000259" key="5">
    <source>
        <dbReference type="PROSITE" id="PS51233"/>
    </source>
</evidence>
<feature type="transmembrane region" description="Helical" evidence="4">
    <location>
        <begin position="416"/>
        <end position="433"/>
    </location>
</feature>
<reference evidence="6" key="2">
    <citation type="submission" date="2025-08" db="UniProtKB">
        <authorList>
            <consortium name="Ensembl"/>
        </authorList>
    </citation>
    <scope>IDENTIFICATION</scope>
</reference>
<evidence type="ECO:0000313" key="6">
    <source>
        <dbReference type="Ensembl" id="ENSGACP00000048328.1"/>
    </source>
</evidence>
<organism evidence="6 7">
    <name type="scientific">Gasterosteus aculeatus aculeatus</name>
    <name type="common">three-spined stickleback</name>
    <dbReference type="NCBI Taxonomy" id="481459"/>
    <lineage>
        <taxon>Eukaryota</taxon>
        <taxon>Metazoa</taxon>
        <taxon>Chordata</taxon>
        <taxon>Craniata</taxon>
        <taxon>Vertebrata</taxon>
        <taxon>Euteleostomi</taxon>
        <taxon>Actinopterygii</taxon>
        <taxon>Neopterygii</taxon>
        <taxon>Teleostei</taxon>
        <taxon>Neoteleostei</taxon>
        <taxon>Acanthomorphata</taxon>
        <taxon>Eupercaria</taxon>
        <taxon>Perciformes</taxon>
        <taxon>Cottioidei</taxon>
        <taxon>Gasterosteales</taxon>
        <taxon>Gasterosteidae</taxon>
        <taxon>Gasterosteus</taxon>
    </lineage>
</organism>
<evidence type="ECO:0000313" key="7">
    <source>
        <dbReference type="Proteomes" id="UP000007635"/>
    </source>
</evidence>
<evidence type="ECO:0000256" key="1">
    <source>
        <dbReference type="ARBA" id="ARBA00022737"/>
    </source>
</evidence>
<dbReference type="GO" id="GO:0031012">
    <property type="term" value="C:extracellular matrix"/>
    <property type="evidence" value="ECO:0007669"/>
    <property type="project" value="TreeGrafter"/>
</dbReference>
<dbReference type="AlphaFoldDB" id="A0AAQ4QD45"/>
<dbReference type="SMART" id="SM00215">
    <property type="entry name" value="VWC_out"/>
    <property type="match status" value="1"/>
</dbReference>
<dbReference type="PANTHER" id="PTHR11339:SF408">
    <property type="entry name" value="MUCIN-5B"/>
    <property type="match status" value="1"/>
</dbReference>
<dbReference type="InterPro" id="IPR014853">
    <property type="entry name" value="VWF/SSPO/ZAN-like_Cys-rich_dom"/>
</dbReference>
<keyword evidence="4" id="KW-1133">Transmembrane helix</keyword>
<keyword evidence="4" id="KW-0812">Transmembrane</keyword>
<reference evidence="6" key="3">
    <citation type="submission" date="2025-09" db="UniProtKB">
        <authorList>
            <consortium name="Ensembl"/>
        </authorList>
    </citation>
    <scope>IDENTIFICATION</scope>
</reference>
<dbReference type="InterPro" id="IPR036084">
    <property type="entry name" value="Ser_inhib-like_sf"/>
</dbReference>
<feature type="domain" description="VWFD" evidence="5">
    <location>
        <begin position="8"/>
        <end position="174"/>
    </location>
</feature>
<keyword evidence="1" id="KW-0677">Repeat</keyword>
<dbReference type="Pfam" id="PF01826">
    <property type="entry name" value="TIL"/>
    <property type="match status" value="1"/>
</dbReference>
<dbReference type="Proteomes" id="UP000007635">
    <property type="component" value="Chromosome II"/>
</dbReference>
<dbReference type="Gene3D" id="2.10.25.10">
    <property type="entry name" value="Laminin"/>
    <property type="match status" value="2"/>
</dbReference>
<dbReference type="Pfam" id="PF08742">
    <property type="entry name" value="C8"/>
    <property type="match status" value="2"/>
</dbReference>
<evidence type="ECO:0000256" key="3">
    <source>
        <dbReference type="ARBA" id="ARBA00023180"/>
    </source>
</evidence>
<dbReference type="InterPro" id="IPR050780">
    <property type="entry name" value="Mucin_vWF_Thrombospondin_sf"/>
</dbReference>
<dbReference type="SMART" id="SM00216">
    <property type="entry name" value="VWD"/>
    <property type="match status" value="2"/>
</dbReference>
<keyword evidence="7" id="KW-1185">Reference proteome</keyword>
<protein>
    <recommendedName>
        <fullName evidence="5">VWFD domain-containing protein</fullName>
    </recommendedName>
</protein>
<feature type="domain" description="VWFD" evidence="5">
    <location>
        <begin position="343"/>
        <end position="533"/>
    </location>
</feature>
<dbReference type="InterPro" id="IPR002919">
    <property type="entry name" value="TIL_dom"/>
</dbReference>
<reference evidence="6 7" key="1">
    <citation type="journal article" date="2021" name="G3 (Bethesda)">
        <title>Improved contiguity of the threespine stickleback genome using long-read sequencing.</title>
        <authorList>
            <person name="Nath S."/>
            <person name="Shaw D.E."/>
            <person name="White M.A."/>
        </authorList>
    </citation>
    <scope>NUCLEOTIDE SEQUENCE [LARGE SCALE GENOMIC DNA]</scope>
    <source>
        <strain evidence="6 7">Lake Benthic</strain>
    </source>
</reference>
<accession>A0AAQ4QD45</accession>
<dbReference type="InterPro" id="IPR001846">
    <property type="entry name" value="VWF_type-D"/>
</dbReference>
<evidence type="ECO:0000256" key="2">
    <source>
        <dbReference type="ARBA" id="ARBA00023157"/>
    </source>
</evidence>
<dbReference type="CDD" id="cd19941">
    <property type="entry name" value="TIL"/>
    <property type="match status" value="2"/>
</dbReference>
<dbReference type="SMART" id="SM00832">
    <property type="entry name" value="C8"/>
    <property type="match status" value="2"/>
</dbReference>
<dbReference type="InterPro" id="IPR001007">
    <property type="entry name" value="VWF_dom"/>
</dbReference>
<evidence type="ECO:0000256" key="4">
    <source>
        <dbReference type="SAM" id="Phobius"/>
    </source>
</evidence>
<name>A0AAQ4QD45_GASAC</name>
<dbReference type="SUPFAM" id="SSF57567">
    <property type="entry name" value="Serine protease inhibitors"/>
    <property type="match status" value="2"/>
</dbReference>
<proteinExistence type="predicted"/>